<keyword evidence="2 6" id="KW-0067">ATP-binding</keyword>
<dbReference type="PANTHER" id="PTHR12592:SF0">
    <property type="entry name" value="ATP-DEPENDENT (S)-NAD(P)H-HYDRATE DEHYDRATASE"/>
    <property type="match status" value="1"/>
</dbReference>
<comment type="subunit">
    <text evidence="6">Homotetramer.</text>
</comment>
<dbReference type="Gene3D" id="3.40.1190.20">
    <property type="match status" value="1"/>
</dbReference>
<dbReference type="SUPFAM" id="SSF53613">
    <property type="entry name" value="Ribokinase-like"/>
    <property type="match status" value="1"/>
</dbReference>
<evidence type="ECO:0000313" key="8">
    <source>
        <dbReference type="EMBL" id="QUE54589.1"/>
    </source>
</evidence>
<keyword evidence="9" id="KW-1185">Reference proteome</keyword>
<feature type="binding site" evidence="6">
    <location>
        <position position="39"/>
    </location>
    <ligand>
        <name>(6S)-NADPHX</name>
        <dbReference type="ChEBI" id="CHEBI:64076"/>
    </ligand>
</feature>
<dbReference type="HAMAP" id="MF_01965">
    <property type="entry name" value="NADHX_dehydratase"/>
    <property type="match status" value="1"/>
</dbReference>
<comment type="catalytic activity">
    <reaction evidence="6">
        <text>(6S)-NADHX + ADP = AMP + phosphate + NADH + H(+)</text>
        <dbReference type="Rhea" id="RHEA:32223"/>
        <dbReference type="ChEBI" id="CHEBI:15378"/>
        <dbReference type="ChEBI" id="CHEBI:43474"/>
        <dbReference type="ChEBI" id="CHEBI:57945"/>
        <dbReference type="ChEBI" id="CHEBI:64074"/>
        <dbReference type="ChEBI" id="CHEBI:456215"/>
        <dbReference type="ChEBI" id="CHEBI:456216"/>
        <dbReference type="EC" id="4.2.1.136"/>
    </reaction>
</comment>
<dbReference type="RefSeq" id="WP_212571413.1">
    <property type="nucleotide sequence ID" value="NZ_CP073084.1"/>
</dbReference>
<reference evidence="8 9" key="1">
    <citation type="submission" date="2021-04" db="EMBL/GenBank/DDBJ databases">
        <title>Complete genome sequence of a novel Streptococcus species.</title>
        <authorList>
            <person name="Teng J.L.L."/>
        </authorList>
    </citation>
    <scope>NUCLEOTIDE SEQUENCE [LARGE SCALE GENOMIC DNA]</scope>
    <source>
        <strain evidence="8 9">HKU75</strain>
    </source>
</reference>
<dbReference type="Pfam" id="PF01256">
    <property type="entry name" value="Carb_kinase"/>
    <property type="match status" value="1"/>
</dbReference>
<dbReference type="InterPro" id="IPR029056">
    <property type="entry name" value="Ribokinase-like"/>
</dbReference>
<dbReference type="InterPro" id="IPR017953">
    <property type="entry name" value="Carbohydrate_kinase_pred_CS"/>
</dbReference>
<comment type="function">
    <text evidence="6">Catalyzes the dehydration of the S-form of NAD(P)HX at the expense of ADP, which is converted to AMP. Together with NAD(P)HX epimerase, which catalyzes the epimerization of the S- and R-forms, the enzyme allows the repair of both epimers of NAD(P)HX, a damaged form of NAD(P)H that is a result of enzymatic or heat-dependent hydration.</text>
</comment>
<keyword evidence="3 6" id="KW-0521">NADP</keyword>
<feature type="binding site" evidence="6">
    <location>
        <position position="152"/>
    </location>
    <ligand>
        <name>(6S)-NADPHX</name>
        <dbReference type="ChEBI" id="CHEBI:64076"/>
    </ligand>
</feature>
<dbReference type="CDD" id="cd01171">
    <property type="entry name" value="YXKO-related"/>
    <property type="match status" value="1"/>
</dbReference>
<evidence type="ECO:0000313" key="9">
    <source>
        <dbReference type="Proteomes" id="UP000677616"/>
    </source>
</evidence>
<dbReference type="PROSITE" id="PS01050">
    <property type="entry name" value="YJEF_C_2"/>
    <property type="match status" value="1"/>
</dbReference>
<evidence type="ECO:0000256" key="1">
    <source>
        <dbReference type="ARBA" id="ARBA00022741"/>
    </source>
</evidence>
<organism evidence="8 9">
    <name type="scientific">Streptococcus oriscaviae</name>
    <dbReference type="NCBI Taxonomy" id="2781599"/>
    <lineage>
        <taxon>Bacteria</taxon>
        <taxon>Bacillati</taxon>
        <taxon>Bacillota</taxon>
        <taxon>Bacilli</taxon>
        <taxon>Lactobacillales</taxon>
        <taxon>Streptococcaceae</taxon>
        <taxon>Streptococcus</taxon>
    </lineage>
</organism>
<protein>
    <recommendedName>
        <fullName evidence="6">ADP-dependent (S)-NAD(P)H-hydrate dehydratase</fullName>
        <ecNumber evidence="6">4.2.1.136</ecNumber>
    </recommendedName>
    <alternativeName>
        <fullName evidence="6">ADP-dependent NAD(P)HX dehydratase</fullName>
    </alternativeName>
</protein>
<name>A0ABX7YMU7_9STRE</name>
<feature type="binding site" evidence="6">
    <location>
        <position position="100"/>
    </location>
    <ligand>
        <name>(6S)-NADPHX</name>
        <dbReference type="ChEBI" id="CHEBI:64076"/>
    </ligand>
</feature>
<evidence type="ECO:0000256" key="2">
    <source>
        <dbReference type="ARBA" id="ARBA00022840"/>
    </source>
</evidence>
<dbReference type="EMBL" id="CP073084">
    <property type="protein sequence ID" value="QUE54589.1"/>
    <property type="molecule type" value="Genomic_DNA"/>
</dbReference>
<comment type="similarity">
    <text evidence="6">Belongs to the NnrD/CARKD family.</text>
</comment>
<dbReference type="InterPro" id="IPR000631">
    <property type="entry name" value="CARKD"/>
</dbReference>
<keyword evidence="4 6" id="KW-0520">NAD</keyword>
<evidence type="ECO:0000256" key="6">
    <source>
        <dbReference type="HAMAP-Rule" id="MF_01965"/>
    </source>
</evidence>
<feature type="binding site" evidence="6">
    <location>
        <begin position="188"/>
        <end position="192"/>
    </location>
    <ligand>
        <name>AMP</name>
        <dbReference type="ChEBI" id="CHEBI:456215"/>
    </ligand>
</feature>
<dbReference type="PANTHER" id="PTHR12592">
    <property type="entry name" value="ATP-DEPENDENT (S)-NAD(P)H-HYDRATE DEHYDRATASE FAMILY MEMBER"/>
    <property type="match status" value="1"/>
</dbReference>
<sequence length="285" mass="30881">MLDLHYLTQQLIQPRPRHSHKGTFGRVLLIGGLSPYEGAIILTSLACVNSGAGLITVATEPTNISALHAHLPEAMAFSVDDTELLLAKLRESDLVLIGPGLGEDSRAKQILSLTLTNISQEQILVLDGSALNLIAQSQNMTFPTKQVVLTPHQKEWERLSGTPISEQNPTSIRLALSNYPSGLILVAKSHQTAIYQAGKVDRAQLTIGGPHQATGGMGDTLAGMIAGFAVQFRDYSLFERVCAATYLHSYIADHLADKYYIVRPSQISAAIQSTMQQFCQAKTSF</sequence>
<evidence type="ECO:0000259" key="7">
    <source>
        <dbReference type="PROSITE" id="PS51383"/>
    </source>
</evidence>
<accession>A0ABX7YMU7</accession>
<proteinExistence type="inferred from homology"/>
<dbReference type="Proteomes" id="UP000677616">
    <property type="component" value="Chromosome"/>
</dbReference>
<evidence type="ECO:0000256" key="4">
    <source>
        <dbReference type="ARBA" id="ARBA00023027"/>
    </source>
</evidence>
<dbReference type="PROSITE" id="PS51383">
    <property type="entry name" value="YJEF_C_3"/>
    <property type="match status" value="1"/>
</dbReference>
<gene>
    <name evidence="6" type="primary">nnrD</name>
    <name evidence="8" type="ORF">INT76_01485</name>
</gene>
<evidence type="ECO:0000256" key="3">
    <source>
        <dbReference type="ARBA" id="ARBA00022857"/>
    </source>
</evidence>
<dbReference type="NCBIfam" id="TIGR00196">
    <property type="entry name" value="yjeF_cterm"/>
    <property type="match status" value="1"/>
</dbReference>
<comment type="catalytic activity">
    <reaction evidence="6">
        <text>(6S)-NADPHX + ADP = AMP + phosphate + NADPH + H(+)</text>
        <dbReference type="Rhea" id="RHEA:32235"/>
        <dbReference type="ChEBI" id="CHEBI:15378"/>
        <dbReference type="ChEBI" id="CHEBI:43474"/>
        <dbReference type="ChEBI" id="CHEBI:57783"/>
        <dbReference type="ChEBI" id="CHEBI:64076"/>
        <dbReference type="ChEBI" id="CHEBI:456215"/>
        <dbReference type="ChEBI" id="CHEBI:456216"/>
        <dbReference type="EC" id="4.2.1.136"/>
    </reaction>
</comment>
<dbReference type="EC" id="4.2.1.136" evidence="6"/>
<keyword evidence="1 6" id="KW-0547">Nucleotide-binding</keyword>
<comment type="cofactor">
    <cofactor evidence="6">
        <name>Mg(2+)</name>
        <dbReference type="ChEBI" id="CHEBI:18420"/>
    </cofactor>
</comment>
<feature type="binding site" evidence="6">
    <location>
        <position position="219"/>
    </location>
    <ligand>
        <name>(6S)-NADPHX</name>
        <dbReference type="ChEBI" id="CHEBI:64076"/>
    </ligand>
</feature>
<keyword evidence="5 6" id="KW-0456">Lyase</keyword>
<feature type="binding site" evidence="6">
    <location>
        <position position="218"/>
    </location>
    <ligand>
        <name>AMP</name>
        <dbReference type="ChEBI" id="CHEBI:456215"/>
    </ligand>
</feature>
<evidence type="ECO:0000256" key="5">
    <source>
        <dbReference type="ARBA" id="ARBA00023239"/>
    </source>
</evidence>
<feature type="domain" description="YjeF C-terminal" evidence="7">
    <location>
        <begin position="4"/>
        <end position="278"/>
    </location>
</feature>